<dbReference type="GeneID" id="117669402"/>
<gene>
    <name evidence="5" type="primary">CFAP47</name>
</gene>
<feature type="region of interest" description="Disordered" evidence="2">
    <location>
        <begin position="1"/>
        <end position="20"/>
    </location>
</feature>
<dbReference type="RefSeq" id="XP_034279682.1">
    <property type="nucleotide sequence ID" value="XM_034423791.2"/>
</dbReference>
<keyword evidence="5" id="KW-0969">Cilium</keyword>
<dbReference type="InterPro" id="IPR001715">
    <property type="entry name" value="CH_dom"/>
</dbReference>
<dbReference type="InParanoid" id="A0A6P9C8B2"/>
<dbReference type="InterPro" id="IPR056343">
    <property type="entry name" value="CFAP47_dom"/>
</dbReference>
<dbReference type="InterPro" id="IPR036872">
    <property type="entry name" value="CH_dom_sf"/>
</dbReference>
<dbReference type="KEGG" id="pgut:117669402"/>
<dbReference type="GO" id="GO:0007288">
    <property type="term" value="P:sperm axoneme assembly"/>
    <property type="evidence" value="ECO:0007669"/>
    <property type="project" value="TreeGrafter"/>
</dbReference>
<dbReference type="SUPFAM" id="SSF47576">
    <property type="entry name" value="Calponin-homology domain, CH-domain"/>
    <property type="match status" value="1"/>
</dbReference>
<dbReference type="Proteomes" id="UP001652622">
    <property type="component" value="Unplaced"/>
</dbReference>
<proteinExistence type="predicted"/>
<dbReference type="InterPro" id="IPR013783">
    <property type="entry name" value="Ig-like_fold"/>
</dbReference>
<keyword evidence="5" id="KW-0966">Cell projection</keyword>
<reference evidence="5" key="1">
    <citation type="submission" date="2025-08" db="UniProtKB">
        <authorList>
            <consortium name="RefSeq"/>
        </authorList>
    </citation>
    <scope>IDENTIFICATION</scope>
    <source>
        <tissue evidence="5">Blood</tissue>
    </source>
</reference>
<organism evidence="4 5">
    <name type="scientific">Pantherophis guttatus</name>
    <name type="common">Corn snake</name>
    <name type="synonym">Elaphe guttata</name>
    <dbReference type="NCBI Taxonomy" id="94885"/>
    <lineage>
        <taxon>Eukaryota</taxon>
        <taxon>Metazoa</taxon>
        <taxon>Chordata</taxon>
        <taxon>Craniata</taxon>
        <taxon>Vertebrata</taxon>
        <taxon>Euteleostomi</taxon>
        <taxon>Lepidosauria</taxon>
        <taxon>Squamata</taxon>
        <taxon>Bifurcata</taxon>
        <taxon>Unidentata</taxon>
        <taxon>Episquamata</taxon>
        <taxon>Toxicofera</taxon>
        <taxon>Serpentes</taxon>
        <taxon>Colubroidea</taxon>
        <taxon>Colubridae</taxon>
        <taxon>Colubrinae</taxon>
        <taxon>Pantherophis</taxon>
    </lineage>
</organism>
<dbReference type="PANTHER" id="PTHR45912:SF3">
    <property type="entry name" value="CILIA- AND FLAGELLA-ASSOCIATED PROTEIN 47"/>
    <property type="match status" value="1"/>
</dbReference>
<protein>
    <submittedName>
        <fullName evidence="5">Cilia- and flagella-associated protein 47</fullName>
    </submittedName>
</protein>
<dbReference type="PANTHER" id="PTHR45912">
    <property type="entry name" value="CILIA- AND FLAGELLA-ASSOCIATED PROTEIN 47"/>
    <property type="match status" value="1"/>
</dbReference>
<dbReference type="PROSITE" id="PS50021">
    <property type="entry name" value="CH"/>
    <property type="match status" value="1"/>
</dbReference>
<feature type="coiled-coil region" evidence="1">
    <location>
        <begin position="1471"/>
        <end position="1498"/>
    </location>
</feature>
<evidence type="ECO:0000256" key="2">
    <source>
        <dbReference type="SAM" id="MobiDB-lite"/>
    </source>
</evidence>
<evidence type="ECO:0000313" key="5">
    <source>
        <dbReference type="RefSeq" id="XP_034279682.1"/>
    </source>
</evidence>
<keyword evidence="4" id="KW-1185">Reference proteome</keyword>
<dbReference type="Pfam" id="PF24529">
    <property type="entry name" value="CFAP47"/>
    <property type="match status" value="1"/>
</dbReference>
<dbReference type="Gene3D" id="1.10.418.10">
    <property type="entry name" value="Calponin-like domain"/>
    <property type="match status" value="1"/>
</dbReference>
<dbReference type="CTD" id="286464"/>
<dbReference type="GO" id="GO:0005929">
    <property type="term" value="C:cilium"/>
    <property type="evidence" value="ECO:0007669"/>
    <property type="project" value="TreeGrafter"/>
</dbReference>
<keyword evidence="5" id="KW-0282">Flagellum</keyword>
<evidence type="ECO:0000313" key="4">
    <source>
        <dbReference type="Proteomes" id="UP001652622"/>
    </source>
</evidence>
<dbReference type="Pfam" id="PF26579">
    <property type="entry name" value="Ig_CFAP47"/>
    <property type="match status" value="1"/>
</dbReference>
<evidence type="ECO:0000259" key="3">
    <source>
        <dbReference type="PROSITE" id="PS50021"/>
    </source>
</evidence>
<dbReference type="InterPro" id="IPR058952">
    <property type="entry name" value="Ig_CFAP47"/>
</dbReference>
<accession>A0A6P9C8B2</accession>
<feature type="domain" description="Calponin-homology (CH)" evidence="3">
    <location>
        <begin position="1728"/>
        <end position="1851"/>
    </location>
</feature>
<sequence length="3182" mass="358170">MKAAISSRGGKQGSGGSMDVAGVRITPPELRFVDAMPGSCYRALISVQNLQKCSCSLHLLPPERPQFKLIVENPKKPVASGLYITATVEYRPDSEEDLHDRLLLHVEKKVIEIPLIGLRPCCFLEIKPEINFGTVIANSKIIHAVTKITNYGSSPGTFDIKYRGSVPIIIAPISGVIEPKTMKLIKVEICTDVPKILNQLATVELQGVPTAEIKIKANIVEQVLEVLGVPHSNTIQCVNFGCVYFGTSKMEEVILHNKSPEPMDWVAVLMDNAIGGEMGTDIKQSSNAALKDYPGNQGTDVSTLITCIPNEGTLQPYQKTVVFISFSPKQLQIDRDFDRTQSRKDYAVFLKFEVVGSKDDFLHTMLGAEIPIQGNPHCVELGLIGSGLPVMLTFTPGPVVSFKECYIGEHTDLVCTLQNECDVLPVTFVFHKIAHYNICPEKGKIKGKSVKDVIFSFIPRHIGFFTVRQKVDIVGPVAKKDDFPVLEIKPFHQIHLVFSGLCKSVSTNVLKTNPGLTPLISNATGIFTANKGDQQSDVAPIALLKSNKTQLHAHRINKNLSNVLVALPNDRSASIRPSEWHKDYRTIFTKVPRYCYIDPEFSYTVYEELEKQMNKDYYADYIHSLRKVRLKKKEAQIFKMLNNPVDIGLKPASGLKSPMLRILKHDNMEKEVACVNRNSLLTSKQLAEIKSTSIQKEVNGCHNPKPLSQQEIEDCGLILTPKQLHQIVIGPSTIDFGEVCVHSTNTRKMHIINNLPVHIWIQIEIKSEELQRTNPLLHVITPFMKTCVTVVFEKDTSGDFKKSFMYSINQRHVGHILVIAKIVPVALELSTRELTLNPAFSFLAKTGFRTTVTLYNQKNYPAQFTWKPVITDKGMGFSICPEKGIVEASKDLECEVVWHPSFSSSATGEFDLCVHEGKTLRLKCFAKLGSTSVQFKEQRITFNNAPLHLTTYRTAILQNLGHNHAYFQVLDVNPIPGMIITPFQGVIPVGGRTEIKIYFRPNALMKFDSRVEVEIRNAKSLEFRIGGSVEVPDIHISACSFIFPGVYVDSTQEIPFFIENKGKSHANVTIDLSEHDDFTLHFQPDMHKTSEASRVYRVTIEANTITECSLNFTPKEVAAYDFTLPIKINADETQCSTNASKKLSPASSAKHMVVPRPQSLTIPTQECKVQATVLQPPLHIYPSELTFQHSVKCINMGVISDSSNIKKLYLKNISKKQLTWRFDLDAAGKAVDDGIFKFSLHTGILYPGQNTAVTICFCPYWPGIYIAQLPVFLNEELLVYRTITLSGIVKSNKINFEPQLLILTPVPLNVKTGADVCIIPQDYVRPSVLQVEIPKLDSGDYDGDGGSTQQRHPLTVHFPEGNRIEITPEGNCIGFSCHINFISSKPLSFLKNLFFVDEEKNRFSLQVSATAENCLLTVYPYLACHLTNQQIVLESDSSKIIYSTGDTLQHPCYIPGTCVQSSSSIFDPVTNSDYENSVSELEKILENENIKKREAIIQNKWVRRNTSDELVFPAEDTAKYTFFQKIVMAAQNWFTLFGWSKGPNPISVPYSLRRDICKIQMTSSDEKLKLNLGKDTKTIYDMLIHLSGQLLPGISSSQVLPFDPIQRVVQLHWQHSTMITFLKSQGASLSHIMPQFLLDFEDYMMWSHLQLMLKIQKSDEDESYIYVLDDSTFEAVSKRAWTDVLIQIYKILILQRVSVLEDTSQTNAEDAEHLPKISIDLLSSNIYSSSEIILLIWMNRHFEKTRKIVWKNCKKGDIPPKRWIVNYDRDLHDGLVLAAQVASYCPYLISTHFVNMYTYPTSSEQYLHNALILVNAFHAINLDIDIVAADICDPNPVMMLMLCVYLYERLPQYLPKKTLEFVGQLHATILRKIQLKNPSIQPLVYNTTILGKESSTFSLPKGNTVTIPPKSQVKVNVEFTSCFLYPAEAVLLLVSKALTTGGFTMAISLKTKINSVKPTGILNCKSSCYELKKYNLQVTSPFRTVGPFSVILIESTSCIMDPEILDHISKIRQGKIKSSEANFPKGAHDVIGEFGIYNQEENPNAANEFNCLQEFFSPLDTVLVDQDNFITLNLHYLPFKMGKRYCVIIFINEQIGEFLYLVEGICGLPLPSKLIPMDSTNVLYINSTCEGHREMSPVLYLKCLLTDILKEKLKIPLINEAREKALAIAAQQHMSALEYERRRATGTLESSSVRVAVAALGLSRVEKDALHNYPLFSEKCIEYNVEVSMPECFEIPSKIYIPVLASCRANSSKARKQDHWFDTAEDDTIELPLTFKPWYAGRYPCHILLESKYDVRLFKIECVVNTDTFEAELEFVTPAYQAAIQDIPITNLSQQDWKLKADLKGYCFYGPPVIYVVPGETSMYPLMFKSTVECVTMGQLTLQNEADGTDHIFLLKGIATKPLALDHIKLDCQVKQTIQKVIMVPNFTKNELIYKVSSDLPIVSGEMTLKVEPGDTAAYTLNISPWKRGNFNGIIVFVAEDREQQQCEQNCLLEEPDGVQYSERSSTEKLETGNGANNEYKSSCYKVWFSLEIHSTPAQPEKTLDVECAVLDTIDIGIPITNPTVDVLELDVELIDTVILSGKNKLVLEPKETLCYEVKYSPATTGHMDGSVIFTSEKLGECWYALKLNGQMPHPIRLPEVECELGKWVSQHIPLVNSTYEILELEYVNSNPGHFSMEIDPKAQLTVAPHSTTEVSVLFCPSALGRTNHTASIIFKCPQLEEWVFYLSGIGLIPQPMEPANVSSCLGHHSSIIVNFKNPTFEEVVVDIILTDRDHITDYHYATPCHHSRKDSIFWLPLKEKQGIILPQKSKLDIPILFAPLSMKLYETFLVIDVKKIHEENWIYDDTFELREAINSQTVIIKDEELKGLRWIYPIYGIPEAPPDESAPAVVCCRACSRLEEKIEVLLTGMVPWTTASQILQDTTMLTLSQNKSSPIHDEVQVTDGFSTTDDFMYEIQFESERMNSQLKSAIAINLIKKERDLKTGIVTLIFNIIFTPYKPTRNPATLVVQHSTGGIWKFPILFVATDPEVDDVIDIEAIGLNKESVVSFKLTSQTRYPEPYTAYFLPGSDPEFTVSPQAGELLPFDTAGTFITVGFKPSMYSKKHKATLVIQVRPKNEILDTILVDLRIFFLPDEYEDNISIAKFSCFTIQKQLRKVLFPNKLGNYHNYIHFSCCTCRIVNS</sequence>
<dbReference type="CDD" id="cd21218">
    <property type="entry name" value="CH_PLS_FIM_rpt2"/>
    <property type="match status" value="1"/>
</dbReference>
<evidence type="ECO:0000256" key="1">
    <source>
        <dbReference type="SAM" id="Coils"/>
    </source>
</evidence>
<name>A0A6P9C8B2_PANGU</name>
<keyword evidence="1" id="KW-0175">Coiled coil</keyword>
<dbReference type="Gene3D" id="2.60.40.10">
    <property type="entry name" value="Immunoglobulins"/>
    <property type="match status" value="8"/>
</dbReference>
<dbReference type="OMA" id="PMTNEAK"/>